<dbReference type="InterPro" id="IPR035903">
    <property type="entry name" value="HesB-like_dom_sf"/>
</dbReference>
<dbReference type="PANTHER" id="PTHR10072">
    <property type="entry name" value="IRON-SULFUR CLUSTER ASSEMBLY PROTEIN"/>
    <property type="match status" value="1"/>
</dbReference>
<dbReference type="PANTHER" id="PTHR10072:SF41">
    <property type="entry name" value="IRON-SULFUR CLUSTER ASSEMBLY 1 HOMOLOG, MITOCHONDRIAL"/>
    <property type="match status" value="1"/>
</dbReference>
<dbReference type="Pfam" id="PF01521">
    <property type="entry name" value="Fe-S_biosyn"/>
    <property type="match status" value="1"/>
</dbReference>
<dbReference type="GO" id="GO:0016226">
    <property type="term" value="P:iron-sulfur cluster assembly"/>
    <property type="evidence" value="ECO:0007669"/>
    <property type="project" value="InterPro"/>
</dbReference>
<feature type="domain" description="Core" evidence="2">
    <location>
        <begin position="2"/>
        <end position="95"/>
    </location>
</feature>
<dbReference type="Gene3D" id="2.60.300.12">
    <property type="entry name" value="HesB-like domain"/>
    <property type="match status" value="1"/>
</dbReference>
<name>H8I6V4_METCZ</name>
<evidence type="ECO:0000256" key="1">
    <source>
        <dbReference type="ARBA" id="ARBA00006718"/>
    </source>
</evidence>
<dbReference type="OrthoDB" id="52656at2157"/>
<evidence type="ECO:0000313" key="3">
    <source>
        <dbReference type="EMBL" id="AFC99424.1"/>
    </source>
</evidence>
<comment type="similarity">
    <text evidence="1">Belongs to the HesB/IscA family.</text>
</comment>
<dbReference type="HOGENOM" id="CLU_069054_5_2_2"/>
<evidence type="ECO:0000313" key="4">
    <source>
        <dbReference type="Proteomes" id="UP000005233"/>
    </source>
</evidence>
<dbReference type="KEGG" id="mez:Mtc_0660"/>
<dbReference type="InterPro" id="IPR050322">
    <property type="entry name" value="Fe-S_cluster_asmbl/transfer"/>
</dbReference>
<dbReference type="GO" id="GO:0051537">
    <property type="term" value="F:2 iron, 2 sulfur cluster binding"/>
    <property type="evidence" value="ECO:0007669"/>
    <property type="project" value="TreeGrafter"/>
</dbReference>
<dbReference type="GO" id="GO:0005737">
    <property type="term" value="C:cytoplasm"/>
    <property type="evidence" value="ECO:0007669"/>
    <property type="project" value="TreeGrafter"/>
</dbReference>
<dbReference type="eggNOG" id="arCOG04560">
    <property type="taxonomic scope" value="Archaea"/>
</dbReference>
<dbReference type="EMBL" id="CP003243">
    <property type="protein sequence ID" value="AFC99424.1"/>
    <property type="molecule type" value="Genomic_DNA"/>
</dbReference>
<dbReference type="GeneID" id="11970553"/>
<dbReference type="AlphaFoldDB" id="H8I6V4"/>
<reference evidence="3 4" key="1">
    <citation type="journal article" date="2012" name="J. Bacteriol.">
        <title>Complete genome sequence of a thermophilic methanogen, Methanocella conradii HZ254, isolated from Chinese rice field soil.</title>
        <authorList>
            <person name="Lu Z."/>
            <person name="Lu Y."/>
        </authorList>
    </citation>
    <scope>NUCLEOTIDE SEQUENCE [LARGE SCALE GENOMIC DNA]</scope>
    <source>
        <strain evidence="4">DSM 24694 / JCM 17849 / CGMCC 1.5162 / HZ254</strain>
    </source>
</reference>
<protein>
    <submittedName>
        <fullName evidence="3">Iron-sulfur cluster assembly accessory protein</fullName>
    </submittedName>
</protein>
<evidence type="ECO:0000259" key="2">
    <source>
        <dbReference type="Pfam" id="PF01521"/>
    </source>
</evidence>
<gene>
    <name evidence="3" type="ordered locus">Mtc_0660</name>
</gene>
<keyword evidence="4" id="KW-1185">Reference proteome</keyword>
<dbReference type="InterPro" id="IPR000361">
    <property type="entry name" value="ATAP_core_dom"/>
</dbReference>
<dbReference type="STRING" id="1041930.Mtc_0660"/>
<sequence>MKVTDKAAEQLKAFLEKEQKTDSLIRIYFAGYGCSGPQYAPALEMEKKDEDVVSNLNGINVVYEKSLEEDLKDFELDYIKTPYGEGFIVRNPNATCGPDCGGCH</sequence>
<dbReference type="SUPFAM" id="SSF89360">
    <property type="entry name" value="HesB-like domain"/>
    <property type="match status" value="1"/>
</dbReference>
<dbReference type="RefSeq" id="WP_014405263.1">
    <property type="nucleotide sequence ID" value="NC_017034.1"/>
</dbReference>
<proteinExistence type="inferred from homology"/>
<accession>H8I6V4</accession>
<dbReference type="InterPro" id="IPR016092">
    <property type="entry name" value="ATAP"/>
</dbReference>
<dbReference type="NCBIfam" id="TIGR00049">
    <property type="entry name" value="iron-sulfur cluster assembly accessory protein"/>
    <property type="match status" value="1"/>
</dbReference>
<organism evidence="3 4">
    <name type="scientific">Methanocella conradii (strain DSM 24694 / JCM 17849 / CGMCC 1.5162 / HZ254)</name>
    <dbReference type="NCBI Taxonomy" id="1041930"/>
    <lineage>
        <taxon>Archaea</taxon>
        <taxon>Methanobacteriati</taxon>
        <taxon>Methanobacteriota</taxon>
        <taxon>Stenosarchaea group</taxon>
        <taxon>Methanomicrobia</taxon>
        <taxon>Methanocellales</taxon>
        <taxon>Methanocellaceae</taxon>
        <taxon>Methanocella</taxon>
    </lineage>
</organism>
<dbReference type="Proteomes" id="UP000005233">
    <property type="component" value="Chromosome"/>
</dbReference>